<keyword evidence="3" id="KW-1185">Reference proteome</keyword>
<feature type="region of interest" description="Disordered" evidence="1">
    <location>
        <begin position="62"/>
        <end position="127"/>
    </location>
</feature>
<dbReference type="EMBL" id="CAJNOR010002815">
    <property type="protein sequence ID" value="CAF1344219.1"/>
    <property type="molecule type" value="Genomic_DNA"/>
</dbReference>
<feature type="compositionally biased region" description="Polar residues" evidence="1">
    <location>
        <begin position="1"/>
        <end position="11"/>
    </location>
</feature>
<comment type="caution">
    <text evidence="2">The sequence shown here is derived from an EMBL/GenBank/DDBJ whole genome shotgun (WGS) entry which is preliminary data.</text>
</comment>
<feature type="compositionally biased region" description="Polar residues" evidence="1">
    <location>
        <begin position="62"/>
        <end position="93"/>
    </location>
</feature>
<dbReference type="Proteomes" id="UP000663828">
    <property type="component" value="Unassembled WGS sequence"/>
</dbReference>
<proteinExistence type="predicted"/>
<evidence type="ECO:0000313" key="3">
    <source>
        <dbReference type="Proteomes" id="UP000663828"/>
    </source>
</evidence>
<feature type="compositionally biased region" description="Low complexity" evidence="1">
    <location>
        <begin position="12"/>
        <end position="27"/>
    </location>
</feature>
<evidence type="ECO:0000313" key="2">
    <source>
        <dbReference type="EMBL" id="CAF1344219.1"/>
    </source>
</evidence>
<feature type="region of interest" description="Disordered" evidence="1">
    <location>
        <begin position="1"/>
        <end position="27"/>
    </location>
</feature>
<protein>
    <submittedName>
        <fullName evidence="2">Uncharacterized protein</fullName>
    </submittedName>
</protein>
<reference evidence="2" key="1">
    <citation type="submission" date="2021-02" db="EMBL/GenBank/DDBJ databases">
        <authorList>
            <person name="Nowell W R."/>
        </authorList>
    </citation>
    <scope>NUCLEOTIDE SEQUENCE</scope>
</reference>
<organism evidence="2 3">
    <name type="scientific">Adineta ricciae</name>
    <name type="common">Rotifer</name>
    <dbReference type="NCBI Taxonomy" id="249248"/>
    <lineage>
        <taxon>Eukaryota</taxon>
        <taxon>Metazoa</taxon>
        <taxon>Spiralia</taxon>
        <taxon>Gnathifera</taxon>
        <taxon>Rotifera</taxon>
        <taxon>Eurotatoria</taxon>
        <taxon>Bdelloidea</taxon>
        <taxon>Adinetida</taxon>
        <taxon>Adinetidae</taxon>
        <taxon>Adineta</taxon>
    </lineage>
</organism>
<feature type="compositionally biased region" description="Polar residues" evidence="1">
    <location>
        <begin position="100"/>
        <end position="127"/>
    </location>
</feature>
<accession>A0A815GXB9</accession>
<evidence type="ECO:0000256" key="1">
    <source>
        <dbReference type="SAM" id="MobiDB-lite"/>
    </source>
</evidence>
<dbReference type="AlphaFoldDB" id="A0A815GXB9"/>
<gene>
    <name evidence="2" type="ORF">XAT740_LOCUS31124</name>
</gene>
<sequence length="127" mass="14242">MSVALSATIQQNPHNPNNMMNPSLPNLTASECRQSEELNNQMMNCLSFQPSRYTSEFVRKQLQNTIHGRQKPTSGKDISTHNSLSANLESNQKGAYFRNQLASQMSTPPLQTNLRQPGQQQHQSKAT</sequence>
<name>A0A815GXB9_ADIRI</name>